<keyword evidence="8" id="KW-1185">Reference proteome</keyword>
<dbReference type="Proteomes" id="UP001139150">
    <property type="component" value="Unassembled WGS sequence"/>
</dbReference>
<dbReference type="NCBIfam" id="TIGR00350">
    <property type="entry name" value="lytR_cpsA_psr"/>
    <property type="match status" value="1"/>
</dbReference>
<dbReference type="AlphaFoldDB" id="A0A9X2CNK4"/>
<dbReference type="InterPro" id="IPR004474">
    <property type="entry name" value="LytR_CpsA_psr"/>
</dbReference>
<evidence type="ECO:0000313" key="8">
    <source>
        <dbReference type="Proteomes" id="UP001139150"/>
    </source>
</evidence>
<organism evidence="7 8">
    <name type="scientific">Halalkalibacter alkaliphilus</name>
    <dbReference type="NCBI Taxonomy" id="2917993"/>
    <lineage>
        <taxon>Bacteria</taxon>
        <taxon>Bacillati</taxon>
        <taxon>Bacillota</taxon>
        <taxon>Bacilli</taxon>
        <taxon>Bacillales</taxon>
        <taxon>Bacillaceae</taxon>
        <taxon>Halalkalibacter</taxon>
    </lineage>
</organism>
<evidence type="ECO:0000259" key="6">
    <source>
        <dbReference type="Pfam" id="PF03816"/>
    </source>
</evidence>
<keyword evidence="2 5" id="KW-0812">Transmembrane</keyword>
<keyword evidence="3" id="KW-0735">Signal-anchor</keyword>
<protein>
    <submittedName>
        <fullName evidence="7">LCP family protein</fullName>
    </submittedName>
</protein>
<dbReference type="InterPro" id="IPR050922">
    <property type="entry name" value="LytR/CpsA/Psr_CW_biosynth"/>
</dbReference>
<accession>A0A9X2CNK4</accession>
<dbReference type="PANTHER" id="PTHR33392">
    <property type="entry name" value="POLYISOPRENYL-TEICHOIC ACID--PEPTIDOGLYCAN TEICHOIC ACID TRANSFERASE TAGU"/>
    <property type="match status" value="1"/>
</dbReference>
<comment type="similarity">
    <text evidence="1">Belongs to the LytR/CpsA/Psr (LCP) family.</text>
</comment>
<dbReference type="RefSeq" id="WP_250095672.1">
    <property type="nucleotide sequence ID" value="NZ_JAKRYL010000005.1"/>
</dbReference>
<feature type="transmembrane region" description="Helical" evidence="5">
    <location>
        <begin position="20"/>
        <end position="41"/>
    </location>
</feature>
<evidence type="ECO:0000256" key="3">
    <source>
        <dbReference type="ARBA" id="ARBA00022968"/>
    </source>
</evidence>
<name>A0A9X2CNK4_9BACI</name>
<reference evidence="7" key="1">
    <citation type="submission" date="2022-02" db="EMBL/GenBank/DDBJ databases">
        <title>Halalkalibacter sp. nov. isolated from Lonar Lake, India.</title>
        <authorList>
            <person name="Joshi A."/>
            <person name="Thite S."/>
            <person name="Lodha T."/>
        </authorList>
    </citation>
    <scope>NUCLEOTIDE SEQUENCE</scope>
    <source>
        <strain evidence="7">MEB205</strain>
    </source>
</reference>
<evidence type="ECO:0000313" key="7">
    <source>
        <dbReference type="EMBL" id="MCL7746758.1"/>
    </source>
</evidence>
<dbReference type="Gene3D" id="3.40.630.190">
    <property type="entry name" value="LCP protein"/>
    <property type="match status" value="1"/>
</dbReference>
<proteinExistence type="inferred from homology"/>
<comment type="caution">
    <text evidence="7">The sequence shown here is derived from an EMBL/GenBank/DDBJ whole genome shotgun (WGS) entry which is preliminary data.</text>
</comment>
<feature type="domain" description="Cell envelope-related transcriptional attenuator" evidence="6">
    <location>
        <begin position="91"/>
        <end position="240"/>
    </location>
</feature>
<dbReference type="GO" id="GO:0071555">
    <property type="term" value="P:cell wall organization"/>
    <property type="evidence" value="ECO:0007669"/>
    <property type="project" value="UniProtKB-KW"/>
</dbReference>
<evidence type="ECO:0000256" key="5">
    <source>
        <dbReference type="SAM" id="Phobius"/>
    </source>
</evidence>
<sequence>MTQIKSRRRKKRKKKNIFRIIMVISLVSLLGLGAAVSYFIYQLSNVTANTQLELDRGEKSERREVAVDPSKDNISVLILGVDDRDGDLRGRTDAMLLATFNKELGTIKLLNIPRDSYVEIPGRVNYDKINHAHSFGGLNLTIETVEHLFDIPVDYFVKLNFVAFVEIIDALGGVEVDVPFTFSEMDSQNNKESITLFEGRHTLNGEEALAFTRMRKKDPRGDLGRGERQQQVIKGIIDKGASLSSIGNYGDVMQSVEDHMSTNLSFGNIIALHSYASGLNDIESLSLAGSDARINGVYYYQLHDESVNELSEIFQVHLGLKEAAPQYETEYNEYDSE</sequence>
<dbReference type="PANTHER" id="PTHR33392:SF3">
    <property type="entry name" value="POLYISOPRENYL-TEICHOIC ACID--PEPTIDOGLYCAN TEICHOIC ACID TRANSFERASE TAGT"/>
    <property type="match status" value="1"/>
</dbReference>
<keyword evidence="5" id="KW-0472">Membrane</keyword>
<evidence type="ECO:0000256" key="2">
    <source>
        <dbReference type="ARBA" id="ARBA00022692"/>
    </source>
</evidence>
<dbReference type="Pfam" id="PF03816">
    <property type="entry name" value="LytR_cpsA_psr"/>
    <property type="match status" value="1"/>
</dbReference>
<evidence type="ECO:0000256" key="1">
    <source>
        <dbReference type="ARBA" id="ARBA00006068"/>
    </source>
</evidence>
<gene>
    <name evidence="7" type="ORF">MF646_06435</name>
</gene>
<evidence type="ECO:0000256" key="4">
    <source>
        <dbReference type="ARBA" id="ARBA00022989"/>
    </source>
</evidence>
<dbReference type="EMBL" id="JAKRYL010000005">
    <property type="protein sequence ID" value="MCL7746758.1"/>
    <property type="molecule type" value="Genomic_DNA"/>
</dbReference>
<keyword evidence="4 5" id="KW-1133">Transmembrane helix</keyword>